<gene>
    <name evidence="3" type="ORF">BZA70DRAFT_277526</name>
</gene>
<dbReference type="GeneID" id="90037974"/>
<dbReference type="Proteomes" id="UP001498771">
    <property type="component" value="Unassembled WGS sequence"/>
</dbReference>
<evidence type="ECO:0000313" key="3">
    <source>
        <dbReference type="EMBL" id="KAK7205959.1"/>
    </source>
</evidence>
<dbReference type="EMBL" id="JBBJBU010000004">
    <property type="protein sequence ID" value="KAK7205959.1"/>
    <property type="molecule type" value="Genomic_DNA"/>
</dbReference>
<accession>A0ABR1F7Y0</accession>
<feature type="region of interest" description="Disordered" evidence="1">
    <location>
        <begin position="51"/>
        <end position="73"/>
    </location>
</feature>
<proteinExistence type="predicted"/>
<reference evidence="3 4" key="1">
    <citation type="submission" date="2024-03" db="EMBL/GenBank/DDBJ databases">
        <title>Genome-scale model development and genomic sequencing of the oleaginous clade Lipomyces.</title>
        <authorList>
            <consortium name="Lawrence Berkeley National Laboratory"/>
            <person name="Czajka J.J."/>
            <person name="Han Y."/>
            <person name="Kim J."/>
            <person name="Mondo S.J."/>
            <person name="Hofstad B.A."/>
            <person name="Robles A."/>
            <person name="Haridas S."/>
            <person name="Riley R."/>
            <person name="LaButti K."/>
            <person name="Pangilinan J."/>
            <person name="Andreopoulos W."/>
            <person name="Lipzen A."/>
            <person name="Yan J."/>
            <person name="Wang M."/>
            <person name="Ng V."/>
            <person name="Grigoriev I.V."/>
            <person name="Spatafora J.W."/>
            <person name="Magnuson J.K."/>
            <person name="Baker S.E."/>
            <person name="Pomraning K.R."/>
        </authorList>
    </citation>
    <scope>NUCLEOTIDE SEQUENCE [LARGE SCALE GENOMIC DNA]</scope>
    <source>
        <strain evidence="3 4">Phaff 52-87</strain>
    </source>
</reference>
<organism evidence="3 4">
    <name type="scientific">Myxozyma melibiosi</name>
    <dbReference type="NCBI Taxonomy" id="54550"/>
    <lineage>
        <taxon>Eukaryota</taxon>
        <taxon>Fungi</taxon>
        <taxon>Dikarya</taxon>
        <taxon>Ascomycota</taxon>
        <taxon>Saccharomycotina</taxon>
        <taxon>Lipomycetes</taxon>
        <taxon>Lipomycetales</taxon>
        <taxon>Lipomycetaceae</taxon>
        <taxon>Myxozyma</taxon>
    </lineage>
</organism>
<name>A0ABR1F7Y0_9ASCO</name>
<evidence type="ECO:0008006" key="5">
    <source>
        <dbReference type="Google" id="ProtNLM"/>
    </source>
</evidence>
<dbReference type="RefSeq" id="XP_064768992.1">
    <property type="nucleotide sequence ID" value="XM_064912462.1"/>
</dbReference>
<evidence type="ECO:0000313" key="4">
    <source>
        <dbReference type="Proteomes" id="UP001498771"/>
    </source>
</evidence>
<feature type="signal peptide" evidence="2">
    <location>
        <begin position="1"/>
        <end position="19"/>
    </location>
</feature>
<protein>
    <recommendedName>
        <fullName evidence="5">Secreted peptide</fullName>
    </recommendedName>
</protein>
<comment type="caution">
    <text evidence="3">The sequence shown here is derived from an EMBL/GenBank/DDBJ whole genome shotgun (WGS) entry which is preliminary data.</text>
</comment>
<sequence>MLQSAVLLMLLLLLSRVLSVPCSFCLVLLSHLMWLFSRVSFLVLHILLSSPPSTSSTSSATTSSSTHRSRANVSSISGCIVSCHDSQVNKLEMICERV</sequence>
<keyword evidence="2" id="KW-0732">Signal</keyword>
<keyword evidence="4" id="KW-1185">Reference proteome</keyword>
<feature type="compositionally biased region" description="Low complexity" evidence="1">
    <location>
        <begin position="51"/>
        <end position="66"/>
    </location>
</feature>
<feature type="chain" id="PRO_5047324651" description="Secreted peptide" evidence="2">
    <location>
        <begin position="20"/>
        <end position="98"/>
    </location>
</feature>
<evidence type="ECO:0000256" key="1">
    <source>
        <dbReference type="SAM" id="MobiDB-lite"/>
    </source>
</evidence>
<evidence type="ECO:0000256" key="2">
    <source>
        <dbReference type="SAM" id="SignalP"/>
    </source>
</evidence>